<reference evidence="1 2" key="1">
    <citation type="submission" date="2016-03" db="EMBL/GenBank/DDBJ databases">
        <title>Cyphomyrmex costatus WGS genome.</title>
        <authorList>
            <person name="Nygaard S."/>
            <person name="Hu H."/>
            <person name="Boomsma J."/>
            <person name="Zhang G."/>
        </authorList>
    </citation>
    <scope>NUCLEOTIDE SEQUENCE [LARGE SCALE GENOMIC DNA]</scope>
    <source>
        <strain evidence="1">MS0001</strain>
        <tissue evidence="1">Whole body</tissue>
    </source>
</reference>
<dbReference type="AlphaFoldDB" id="A0A151IPG5"/>
<dbReference type="Proteomes" id="UP000078542">
    <property type="component" value="Unassembled WGS sequence"/>
</dbReference>
<dbReference type="EMBL" id="KQ976871">
    <property type="protein sequence ID" value="KYN07692.1"/>
    <property type="molecule type" value="Genomic_DNA"/>
</dbReference>
<organism evidence="1 2">
    <name type="scientific">Cyphomyrmex costatus</name>
    <dbReference type="NCBI Taxonomy" id="456900"/>
    <lineage>
        <taxon>Eukaryota</taxon>
        <taxon>Metazoa</taxon>
        <taxon>Ecdysozoa</taxon>
        <taxon>Arthropoda</taxon>
        <taxon>Hexapoda</taxon>
        <taxon>Insecta</taxon>
        <taxon>Pterygota</taxon>
        <taxon>Neoptera</taxon>
        <taxon>Endopterygota</taxon>
        <taxon>Hymenoptera</taxon>
        <taxon>Apocrita</taxon>
        <taxon>Aculeata</taxon>
        <taxon>Formicoidea</taxon>
        <taxon>Formicidae</taxon>
        <taxon>Myrmicinae</taxon>
        <taxon>Cyphomyrmex</taxon>
    </lineage>
</organism>
<evidence type="ECO:0008006" key="3">
    <source>
        <dbReference type="Google" id="ProtNLM"/>
    </source>
</evidence>
<keyword evidence="2" id="KW-1185">Reference proteome</keyword>
<dbReference type="PANTHER" id="PTHR33053">
    <property type="entry name" value="PROTEIN, PUTATIVE-RELATED"/>
    <property type="match status" value="1"/>
</dbReference>
<evidence type="ECO:0000313" key="1">
    <source>
        <dbReference type="EMBL" id="KYN07692.1"/>
    </source>
</evidence>
<evidence type="ECO:0000313" key="2">
    <source>
        <dbReference type="Proteomes" id="UP000078542"/>
    </source>
</evidence>
<accession>A0A151IPG5</accession>
<protein>
    <recommendedName>
        <fullName evidence="3">DUF4218 domain-containing protein</fullName>
    </recommendedName>
</protein>
<dbReference type="PANTHER" id="PTHR33053:SF24">
    <property type="entry name" value="TRANSPOSASE DOMAIN-CONTAINING PROTEIN"/>
    <property type="match status" value="1"/>
</dbReference>
<name>A0A151IPG5_9HYME</name>
<proteinExistence type="predicted"/>
<gene>
    <name evidence="1" type="ORF">ALC62_01335</name>
</gene>
<sequence>MAGDATASPDLTDACTSIDQNSPSTINVNDTLLCDSLSSNDLTNFDFAEKDECELIIQSSTFGKQTNINSDSYTENISSSDHKTLEEIFISALAQWAISKNINLSSMGKLLGVLRMLPSLKNNLPKDPRTLVKTPRALCVKQLSSGLYYYFGIESTLNKLVIKHRINIHTNQDVDLAVNIDGFWPILCSLKSVPVLKGKVFLVALFHSHQKPDPHEFLSDFVNECIQLSISGIKLDSIYCNFKVSMLICDTPAKSLVLATKGHSGYYSCPKCTIAGDMYNNVICFIETDCTKRTDTSFRNKEQPEHHVGSSSLLNLSNFDTINNVPVDYMHALLLGACKRLLCHNRYGWIFGKPPHKLRARNVQKISQQLSRLKTYVPCEFSRKTRSIEECKRYKATEFRFFLLYSGPLVLKKILPASIYHNFLTLSVASLILISPRHASSETSISYAQELLKCFIRNSINLYGPDFISHSVHCLIHLSDCVRLFGPLDNSSAFEFENYLQTLKCLIRKHDQPLRQIIRRIYEEQQLFEPKSTVQCSTNSMQLLMPHHQGPLINECTFPQYKKIKTTDYCINIVKKADRFVEMNDGTIVEVHNIACYKNSTVLLGYTYRELGEFFKKPCLSTHFDIKIIIKEDSELKIWNTSMINRKVVVLPYKNQFVCFPLLHN</sequence>
<dbReference type="STRING" id="456900.A0A151IPG5"/>